<comment type="subcellular location">
    <subcellularLocation>
        <location evidence="4">Secreted</location>
        <location evidence="4">Extracellular space</location>
        <location evidence="4">Apoplast</location>
    </subcellularLocation>
</comment>
<evidence type="ECO:0000313" key="6">
    <source>
        <dbReference type="Proteomes" id="UP001154282"/>
    </source>
</evidence>
<evidence type="ECO:0000256" key="1">
    <source>
        <dbReference type="ARBA" id="ARBA00010746"/>
    </source>
</evidence>
<protein>
    <recommendedName>
        <fullName evidence="4">Dirigent protein</fullName>
    </recommendedName>
</protein>
<comment type="caution">
    <text evidence="5">The sequence shown here is derived from an EMBL/GenBank/DDBJ whole genome shotgun (WGS) entry which is preliminary data.</text>
</comment>
<evidence type="ECO:0000256" key="3">
    <source>
        <dbReference type="ARBA" id="ARBA00022525"/>
    </source>
</evidence>
<keyword evidence="3 4" id="KW-0964">Secreted</keyword>
<sequence>MVYNLGFTHGEYNGSSLCLLGPISPTSIANELAVVGGTGVFRFARGYAVAKRIVLDFKALLVVRELNVYVSHY</sequence>
<dbReference type="InterPro" id="IPR004265">
    <property type="entry name" value="Dirigent"/>
</dbReference>
<evidence type="ECO:0000313" key="5">
    <source>
        <dbReference type="EMBL" id="CAI0402662.1"/>
    </source>
</evidence>
<proteinExistence type="inferred from homology"/>
<dbReference type="InterPro" id="IPR044859">
    <property type="entry name" value="Allene_oxi_cyc_Dirigent"/>
</dbReference>
<dbReference type="GO" id="GO:0009699">
    <property type="term" value="P:phenylpropanoid biosynthetic process"/>
    <property type="evidence" value="ECO:0007669"/>
    <property type="project" value="UniProtKB-ARBA"/>
</dbReference>
<dbReference type="GO" id="GO:0048046">
    <property type="term" value="C:apoplast"/>
    <property type="evidence" value="ECO:0007669"/>
    <property type="project" value="UniProtKB-SubCell"/>
</dbReference>
<evidence type="ECO:0000256" key="4">
    <source>
        <dbReference type="RuleBase" id="RU363099"/>
    </source>
</evidence>
<dbReference type="AlphaFoldDB" id="A0AAV0IZ27"/>
<reference evidence="5" key="1">
    <citation type="submission" date="2022-08" db="EMBL/GenBank/DDBJ databases">
        <authorList>
            <person name="Gutierrez-Valencia J."/>
        </authorList>
    </citation>
    <scope>NUCLEOTIDE SEQUENCE</scope>
</reference>
<organism evidence="5 6">
    <name type="scientific">Linum tenue</name>
    <dbReference type="NCBI Taxonomy" id="586396"/>
    <lineage>
        <taxon>Eukaryota</taxon>
        <taxon>Viridiplantae</taxon>
        <taxon>Streptophyta</taxon>
        <taxon>Embryophyta</taxon>
        <taxon>Tracheophyta</taxon>
        <taxon>Spermatophyta</taxon>
        <taxon>Magnoliopsida</taxon>
        <taxon>eudicotyledons</taxon>
        <taxon>Gunneridae</taxon>
        <taxon>Pentapetalae</taxon>
        <taxon>rosids</taxon>
        <taxon>fabids</taxon>
        <taxon>Malpighiales</taxon>
        <taxon>Linaceae</taxon>
        <taxon>Linum</taxon>
    </lineage>
</organism>
<gene>
    <name evidence="5" type="ORF">LITE_LOCUS11710</name>
</gene>
<comment type="function">
    <text evidence="4">Dirigent proteins impart stereoselectivity on the phenoxy radical-coupling reaction, yielding optically active lignans from two molecules of coniferyl alcohol in the biosynthesis of lignans, flavonolignans, and alkaloids and thus plays a central role in plant secondary metabolism.</text>
</comment>
<keyword evidence="4" id="KW-0052">Apoplast</keyword>
<name>A0AAV0IZ27_9ROSI</name>
<evidence type="ECO:0000256" key="2">
    <source>
        <dbReference type="ARBA" id="ARBA00011738"/>
    </source>
</evidence>
<keyword evidence="6" id="KW-1185">Reference proteome</keyword>
<dbReference type="EMBL" id="CAMGYJ010000004">
    <property type="protein sequence ID" value="CAI0402662.1"/>
    <property type="molecule type" value="Genomic_DNA"/>
</dbReference>
<comment type="subunit">
    <text evidence="2 4">Homodimer.</text>
</comment>
<dbReference type="Proteomes" id="UP001154282">
    <property type="component" value="Unassembled WGS sequence"/>
</dbReference>
<dbReference type="Pfam" id="PF03018">
    <property type="entry name" value="Dirigent"/>
    <property type="match status" value="1"/>
</dbReference>
<accession>A0AAV0IZ27</accession>
<comment type="similarity">
    <text evidence="1 4">Belongs to the plant dirigent protein family.</text>
</comment>
<dbReference type="PANTHER" id="PTHR21495">
    <property type="entry name" value="NUCLEOPORIN-RELATED"/>
    <property type="match status" value="1"/>
</dbReference>
<dbReference type="Gene3D" id="2.40.480.10">
    <property type="entry name" value="Allene oxide cyclase-like"/>
    <property type="match status" value="1"/>
</dbReference>